<organism evidence="1 2">
    <name type="scientific">Fusobacterium necrophorum subsp. funduliforme</name>
    <dbReference type="NCBI Taxonomy" id="143387"/>
    <lineage>
        <taxon>Bacteria</taxon>
        <taxon>Fusobacteriati</taxon>
        <taxon>Fusobacteriota</taxon>
        <taxon>Fusobacteriia</taxon>
        <taxon>Fusobacteriales</taxon>
        <taxon>Fusobacteriaceae</taxon>
        <taxon>Fusobacterium</taxon>
    </lineage>
</organism>
<dbReference type="RefSeq" id="WP_062680626.1">
    <property type="nucleotide sequence ID" value="NZ_LVEA01000001.1"/>
</dbReference>
<comment type="caution">
    <text evidence="1">The sequence shown here is derived from an EMBL/GenBank/DDBJ whole genome shotgun (WGS) entry which is preliminary data.</text>
</comment>
<evidence type="ECO:0000313" key="2">
    <source>
        <dbReference type="Proteomes" id="UP000075816"/>
    </source>
</evidence>
<proteinExistence type="predicted"/>
<sequence>MNENNIIKQMIEQGKVNEDSKHWLNYVNDVWNIHTNTFNNEQDSYKNIEQERFDKQNTIFKAKDFGLFLQNDPLLRIGNCLRQLYFDCMNSYQDPRDYNIIFELERNFLIKKQWLEKLGFCGLLKPSTNEIINFFGLSIQTTEDAFIYDYEKEKEYALLIKPVNETTQTIKKKIFTKHEPIFYHIAEIILNMILLKKPVKVLYVGKNKAVAGDELNFGIIQNILYCNNNPLKNIDVRWVLEDLKKIKEMLEKEMLPEKSYSFEKSLTIEEINDLLSNEIIQDFETKKLLNGGTYTSYQCKDCKYRSVCNMNATNEGTTNNC</sequence>
<name>A0A162J5S0_9FUSO</name>
<evidence type="ECO:0000313" key="1">
    <source>
        <dbReference type="EMBL" id="KYL05186.1"/>
    </source>
</evidence>
<dbReference type="EMBL" id="LVEA01000001">
    <property type="protein sequence ID" value="KYL05186.1"/>
    <property type="molecule type" value="Genomic_DNA"/>
</dbReference>
<gene>
    <name evidence="1" type="ORF">A2J07_00190</name>
</gene>
<dbReference type="AlphaFoldDB" id="A0A162J5S0"/>
<dbReference type="Proteomes" id="UP000075816">
    <property type="component" value="Unassembled WGS sequence"/>
</dbReference>
<reference evidence="1 2" key="1">
    <citation type="submission" date="2016-03" db="EMBL/GenBank/DDBJ databases">
        <title>Comparative genomics of human isolates of Fusobacterium necrophorum.</title>
        <authorList>
            <person name="Jensen A."/>
            <person name="Bank S."/>
            <person name="Andersen P.S."/>
            <person name="Kristensen L.H."/>
            <person name="Prag J."/>
        </authorList>
    </citation>
    <scope>NUCLEOTIDE SEQUENCE [LARGE SCALE GENOMIC DNA]</scope>
    <source>
        <strain evidence="1 2">LS_1264</strain>
    </source>
</reference>
<accession>A0A162J5S0</accession>
<protein>
    <submittedName>
        <fullName evidence="1">Uncharacterized protein</fullName>
    </submittedName>
</protein>